<accession>A0ABD2Y9B5</accession>
<evidence type="ECO:0000313" key="8">
    <source>
        <dbReference type="Proteomes" id="UP001630127"/>
    </source>
</evidence>
<keyword evidence="4" id="KW-0539">Nucleus</keyword>
<dbReference type="Pfam" id="PF05291">
    <property type="entry name" value="Bystin"/>
    <property type="match status" value="1"/>
</dbReference>
<dbReference type="InterPro" id="IPR007955">
    <property type="entry name" value="Bystin"/>
</dbReference>
<gene>
    <name evidence="7" type="ORF">ACH5RR_037451</name>
</gene>
<reference evidence="7 8" key="1">
    <citation type="submission" date="2024-11" db="EMBL/GenBank/DDBJ databases">
        <title>A near-complete genome assembly of Cinchona calisaya.</title>
        <authorList>
            <person name="Lian D.C."/>
            <person name="Zhao X.W."/>
            <person name="Wei L."/>
        </authorList>
    </citation>
    <scope>NUCLEOTIDE SEQUENCE [LARGE SCALE GENOMIC DNA]</scope>
    <source>
        <tissue evidence="7">Nenye</tissue>
    </source>
</reference>
<dbReference type="PANTHER" id="PTHR12821:SF0">
    <property type="entry name" value="BYSTIN"/>
    <property type="match status" value="1"/>
</dbReference>
<protein>
    <recommendedName>
        <fullName evidence="5">Bystin</fullName>
    </recommendedName>
</protein>
<dbReference type="GO" id="GO:0042254">
    <property type="term" value="P:ribosome biogenesis"/>
    <property type="evidence" value="ECO:0007669"/>
    <property type="project" value="UniProtKB-KW"/>
</dbReference>
<evidence type="ECO:0000256" key="2">
    <source>
        <dbReference type="ARBA" id="ARBA00007114"/>
    </source>
</evidence>
<feature type="region of interest" description="Disordered" evidence="6">
    <location>
        <begin position="1"/>
        <end position="45"/>
    </location>
</feature>
<comment type="subcellular location">
    <subcellularLocation>
        <location evidence="1">Nucleus</location>
        <location evidence="1">Nucleolus</location>
    </subcellularLocation>
</comment>
<evidence type="ECO:0000256" key="3">
    <source>
        <dbReference type="ARBA" id="ARBA00022517"/>
    </source>
</evidence>
<comment type="similarity">
    <text evidence="2">Belongs to the bystin family.</text>
</comment>
<dbReference type="AlphaFoldDB" id="A0ABD2Y9B5"/>
<feature type="compositionally biased region" description="Acidic residues" evidence="6">
    <location>
        <begin position="88"/>
        <end position="97"/>
    </location>
</feature>
<feature type="region of interest" description="Disordered" evidence="6">
    <location>
        <begin position="66"/>
        <end position="106"/>
    </location>
</feature>
<dbReference type="Gene3D" id="1.25.40.480">
    <property type="match status" value="1"/>
</dbReference>
<dbReference type="GO" id="GO:0005730">
    <property type="term" value="C:nucleolus"/>
    <property type="evidence" value="ECO:0007669"/>
    <property type="project" value="UniProtKB-SubCell"/>
</dbReference>
<keyword evidence="8" id="KW-1185">Reference proteome</keyword>
<name>A0ABD2Y9B5_9GENT</name>
<dbReference type="Proteomes" id="UP001630127">
    <property type="component" value="Unassembled WGS sequence"/>
</dbReference>
<proteinExistence type="inferred from homology"/>
<dbReference type="FunFam" id="1.25.40.480:FF:000001">
    <property type="entry name" value="Bystin (51.6 kD)-like"/>
    <property type="match status" value="1"/>
</dbReference>
<evidence type="ECO:0000256" key="6">
    <source>
        <dbReference type="SAM" id="MobiDB-lite"/>
    </source>
</evidence>
<dbReference type="EMBL" id="JBJUIK010000015">
    <property type="protein sequence ID" value="KAL3503002.1"/>
    <property type="molecule type" value="Genomic_DNA"/>
</dbReference>
<evidence type="ECO:0000256" key="5">
    <source>
        <dbReference type="ARBA" id="ARBA00074032"/>
    </source>
</evidence>
<dbReference type="PANTHER" id="PTHR12821">
    <property type="entry name" value="BYSTIN"/>
    <property type="match status" value="1"/>
</dbReference>
<evidence type="ECO:0000256" key="4">
    <source>
        <dbReference type="ARBA" id="ARBA00023242"/>
    </source>
</evidence>
<comment type="caution">
    <text evidence="7">The sequence shown here is derived from an EMBL/GenBank/DDBJ whole genome shotgun (WGS) entry which is preliminary data.</text>
</comment>
<sequence length="429" mass="49814">MPKKRNRITNPEPFLSEDNDESKSTSSTSRKRPKPPKLHQQQQQVISLGISSKILKEALIQQKEIEEEEAREQNPNVVFSEDPKKVVEDDEEEDIDDFGGFSETRSQFGGWEEDQIDEDDEKLLEAFMSADSRPQRTLADIIVERIKEKDAQVSSEARPMPKLDDSIIELYKGVGKLLSKYTSGKMPKAFKHIPSLQFWEEVLYLTEPEKWSPNAIFQATRIFASNLGVKKAERFYKLVLLPRVREDIRKNKKLHFALYQSLKKCLYKPAAFNKGILFPLCESRTCNLREAVIIGSVLQKVSIPPLHSSVALLKLAEMEYCGTTSYFIKLLIEKKYALPYRVLDAMVAHFMKFCEDSRTMPVIWHQSLLAFVQRYKNELKKEDKANLNTLVEKQRHYLVTPEILRELNNSRNRGEKEDDLMSIYILFSW</sequence>
<evidence type="ECO:0000256" key="1">
    <source>
        <dbReference type="ARBA" id="ARBA00004604"/>
    </source>
</evidence>
<keyword evidence="3" id="KW-0690">Ribosome biogenesis</keyword>
<evidence type="ECO:0000313" key="7">
    <source>
        <dbReference type="EMBL" id="KAL3503002.1"/>
    </source>
</evidence>
<organism evidence="7 8">
    <name type="scientific">Cinchona calisaya</name>
    <dbReference type="NCBI Taxonomy" id="153742"/>
    <lineage>
        <taxon>Eukaryota</taxon>
        <taxon>Viridiplantae</taxon>
        <taxon>Streptophyta</taxon>
        <taxon>Embryophyta</taxon>
        <taxon>Tracheophyta</taxon>
        <taxon>Spermatophyta</taxon>
        <taxon>Magnoliopsida</taxon>
        <taxon>eudicotyledons</taxon>
        <taxon>Gunneridae</taxon>
        <taxon>Pentapetalae</taxon>
        <taxon>asterids</taxon>
        <taxon>lamiids</taxon>
        <taxon>Gentianales</taxon>
        <taxon>Rubiaceae</taxon>
        <taxon>Cinchonoideae</taxon>
        <taxon>Cinchoneae</taxon>
        <taxon>Cinchona</taxon>
    </lineage>
</organism>